<keyword evidence="3" id="KW-1185">Reference proteome</keyword>
<keyword evidence="1" id="KW-0472">Membrane</keyword>
<name>A0AAD9TN56_9ROSI</name>
<evidence type="ECO:0000256" key="1">
    <source>
        <dbReference type="SAM" id="Phobius"/>
    </source>
</evidence>
<accession>A0AAD9TN56</accession>
<keyword evidence="1" id="KW-0812">Transmembrane</keyword>
<feature type="transmembrane region" description="Helical" evidence="1">
    <location>
        <begin position="70"/>
        <end position="87"/>
    </location>
</feature>
<dbReference type="EMBL" id="JANJYI010000008">
    <property type="protein sequence ID" value="KAK2639056.1"/>
    <property type="molecule type" value="Genomic_DNA"/>
</dbReference>
<comment type="caution">
    <text evidence="2">The sequence shown here is derived from an EMBL/GenBank/DDBJ whole genome shotgun (WGS) entry which is preliminary data.</text>
</comment>
<dbReference type="Proteomes" id="UP001280121">
    <property type="component" value="Unassembled WGS sequence"/>
</dbReference>
<protein>
    <submittedName>
        <fullName evidence="2">Uncharacterized protein</fullName>
    </submittedName>
</protein>
<dbReference type="AlphaFoldDB" id="A0AAD9TN56"/>
<gene>
    <name evidence="2" type="ORF">Ddye_026851</name>
</gene>
<feature type="transmembrane region" description="Helical" evidence="1">
    <location>
        <begin position="93"/>
        <end position="113"/>
    </location>
</feature>
<organism evidence="2 3">
    <name type="scientific">Dipteronia dyeriana</name>
    <dbReference type="NCBI Taxonomy" id="168575"/>
    <lineage>
        <taxon>Eukaryota</taxon>
        <taxon>Viridiplantae</taxon>
        <taxon>Streptophyta</taxon>
        <taxon>Embryophyta</taxon>
        <taxon>Tracheophyta</taxon>
        <taxon>Spermatophyta</taxon>
        <taxon>Magnoliopsida</taxon>
        <taxon>eudicotyledons</taxon>
        <taxon>Gunneridae</taxon>
        <taxon>Pentapetalae</taxon>
        <taxon>rosids</taxon>
        <taxon>malvids</taxon>
        <taxon>Sapindales</taxon>
        <taxon>Sapindaceae</taxon>
        <taxon>Hippocastanoideae</taxon>
        <taxon>Acereae</taxon>
        <taxon>Dipteronia</taxon>
    </lineage>
</organism>
<proteinExistence type="predicted"/>
<reference evidence="2" key="1">
    <citation type="journal article" date="2023" name="Plant J.">
        <title>Genome sequences and population genomics provide insights into the demographic history, inbreeding, and mutation load of two 'living fossil' tree species of Dipteronia.</title>
        <authorList>
            <person name="Feng Y."/>
            <person name="Comes H.P."/>
            <person name="Chen J."/>
            <person name="Zhu S."/>
            <person name="Lu R."/>
            <person name="Zhang X."/>
            <person name="Li P."/>
            <person name="Qiu J."/>
            <person name="Olsen K.M."/>
            <person name="Qiu Y."/>
        </authorList>
    </citation>
    <scope>NUCLEOTIDE SEQUENCE</scope>
    <source>
        <strain evidence="2">KIB01</strain>
    </source>
</reference>
<evidence type="ECO:0000313" key="3">
    <source>
        <dbReference type="Proteomes" id="UP001280121"/>
    </source>
</evidence>
<evidence type="ECO:0000313" key="2">
    <source>
        <dbReference type="EMBL" id="KAK2639056.1"/>
    </source>
</evidence>
<keyword evidence="1" id="KW-1133">Transmembrane helix</keyword>
<sequence>MFRSRVIGSILKRNKAQLNNISSNLKETVSRRVISSSSSSSSSSSTVARSSLYGFRSLFKGNYKPSVRNMSMAASVGLKLLVIGTLVPRKWLGYGFLALLHGFLVLWYLVVLLD</sequence>